<dbReference type="Proteomes" id="UP001147700">
    <property type="component" value="Unassembled WGS sequence"/>
</dbReference>
<dbReference type="RefSeq" id="WP_270006192.1">
    <property type="nucleotide sequence ID" value="NZ_JAPCID010000005.1"/>
</dbReference>
<evidence type="ECO:0000313" key="1">
    <source>
        <dbReference type="EMBL" id="MDA0136620.1"/>
    </source>
</evidence>
<proteinExistence type="predicted"/>
<sequence>MSVAAVLVVLRADTETGERIRLWFEQAGFTAGPLVGISFSVEAPRELLEERFPDFAGNEGTGAELRLDRLPGDVAADVQAVVSEAPPDFGPTSY</sequence>
<keyword evidence="2" id="KW-1185">Reference proteome</keyword>
<protein>
    <submittedName>
        <fullName evidence="1">Uncharacterized protein</fullName>
    </submittedName>
</protein>
<evidence type="ECO:0000313" key="2">
    <source>
        <dbReference type="Proteomes" id="UP001147700"/>
    </source>
</evidence>
<accession>A0ABT4RDK7</accession>
<comment type="caution">
    <text evidence="1">The sequence shown here is derived from an EMBL/GenBank/DDBJ whole genome shotgun (WGS) entry which is preliminary data.</text>
</comment>
<gene>
    <name evidence="1" type="ORF">OJ962_03865</name>
</gene>
<reference evidence="1" key="1">
    <citation type="submission" date="2022-10" db="EMBL/GenBank/DDBJ databases">
        <title>The WGS of Solirubrobacter sp. CPCC 204708.</title>
        <authorList>
            <person name="Jiang Z."/>
        </authorList>
    </citation>
    <scope>NUCLEOTIDE SEQUENCE</scope>
    <source>
        <strain evidence="1">CPCC 204708</strain>
    </source>
</reference>
<name>A0ABT4RDK7_9ACTN</name>
<organism evidence="1 2">
    <name type="scientific">Solirubrobacter deserti</name>
    <dbReference type="NCBI Taxonomy" id="2282478"/>
    <lineage>
        <taxon>Bacteria</taxon>
        <taxon>Bacillati</taxon>
        <taxon>Actinomycetota</taxon>
        <taxon>Thermoleophilia</taxon>
        <taxon>Solirubrobacterales</taxon>
        <taxon>Solirubrobacteraceae</taxon>
        <taxon>Solirubrobacter</taxon>
    </lineage>
</organism>
<dbReference type="EMBL" id="JAPCID010000005">
    <property type="protein sequence ID" value="MDA0136620.1"/>
    <property type="molecule type" value="Genomic_DNA"/>
</dbReference>